<proteinExistence type="predicted"/>
<accession>A0A848L2Q2</accession>
<dbReference type="Gene3D" id="1.20.144.10">
    <property type="entry name" value="Phosphatidic acid phosphatase type 2/haloperoxidase"/>
    <property type="match status" value="1"/>
</dbReference>
<dbReference type="PANTHER" id="PTHR31310">
    <property type="match status" value="1"/>
</dbReference>
<dbReference type="Pfam" id="PF14378">
    <property type="entry name" value="PAP2_3"/>
    <property type="match status" value="1"/>
</dbReference>
<keyword evidence="8" id="KW-1185">Reference proteome</keyword>
<evidence type="ECO:0000256" key="1">
    <source>
        <dbReference type="ARBA" id="ARBA00004141"/>
    </source>
</evidence>
<evidence type="ECO:0000256" key="4">
    <source>
        <dbReference type="ARBA" id="ARBA00023136"/>
    </source>
</evidence>
<feature type="transmembrane region" description="Helical" evidence="5">
    <location>
        <begin position="248"/>
        <end position="265"/>
    </location>
</feature>
<dbReference type="EMBL" id="JABBNB010000041">
    <property type="protein sequence ID" value="NMO04777.1"/>
    <property type="molecule type" value="Genomic_DNA"/>
</dbReference>
<evidence type="ECO:0000259" key="6">
    <source>
        <dbReference type="Pfam" id="PF14378"/>
    </source>
</evidence>
<feature type="transmembrane region" description="Helical" evidence="5">
    <location>
        <begin position="222"/>
        <end position="241"/>
    </location>
</feature>
<dbReference type="InterPro" id="IPR036938">
    <property type="entry name" value="PAP2/HPO_sf"/>
</dbReference>
<reference evidence="7 8" key="1">
    <citation type="submission" date="2020-04" db="EMBL/GenBank/DDBJ databases">
        <title>Gordonia sp. nov. TBRC 11910.</title>
        <authorList>
            <person name="Suriyachadkun C."/>
        </authorList>
    </citation>
    <scope>NUCLEOTIDE SEQUENCE [LARGE SCALE GENOMIC DNA]</scope>
    <source>
        <strain evidence="7 8">TBRC 11910</strain>
    </source>
</reference>
<comment type="subcellular location">
    <subcellularLocation>
        <location evidence="1">Membrane</location>
        <topology evidence="1">Multi-pass membrane protein</topology>
    </subcellularLocation>
</comment>
<feature type="transmembrane region" description="Helical" evidence="5">
    <location>
        <begin position="125"/>
        <end position="151"/>
    </location>
</feature>
<protein>
    <submittedName>
        <fullName evidence="7">Inositol phosphorylceramide synthase</fullName>
    </submittedName>
</protein>
<evidence type="ECO:0000256" key="2">
    <source>
        <dbReference type="ARBA" id="ARBA00022692"/>
    </source>
</evidence>
<organism evidence="7 8">
    <name type="scientific">Gordonia asplenii</name>
    <dbReference type="NCBI Taxonomy" id="2725283"/>
    <lineage>
        <taxon>Bacteria</taxon>
        <taxon>Bacillati</taxon>
        <taxon>Actinomycetota</taxon>
        <taxon>Actinomycetes</taxon>
        <taxon>Mycobacteriales</taxon>
        <taxon>Gordoniaceae</taxon>
        <taxon>Gordonia</taxon>
    </lineage>
</organism>
<evidence type="ECO:0000313" key="7">
    <source>
        <dbReference type="EMBL" id="NMO04777.1"/>
    </source>
</evidence>
<keyword evidence="4 5" id="KW-0472">Membrane</keyword>
<dbReference type="SUPFAM" id="SSF48317">
    <property type="entry name" value="Acid phosphatase/Vanadium-dependent haloperoxidase"/>
    <property type="match status" value="1"/>
</dbReference>
<dbReference type="RefSeq" id="WP_170197284.1">
    <property type="nucleotide sequence ID" value="NZ_JABBNB010000041.1"/>
</dbReference>
<sequence length="321" mass="35547">MTELRKSRRWLRALVFVGYLVALGIVIATKGVPLERLYQAAWLLGGIVAFRIDRPLRSHLRVLVDWIPLIAALVAYDFSRAAATSIGMPLQIETPINIDRALFGGVLPTVWLQQHLLPADGALPWWSFLTAFIYTTHLVVPWVLAAVLYVYSRGAWRRYMTTVVVLSFLGLLTYVLLPQAPPWYAAEHHAIAQRVGRVAGFGFGLVPIDTSTGWLEANSNPVAAMPSLHAAFTIVVVVALWPFVTNRVARAVLVLFPVAMAFTLVYGGEHYVIDVLVGWVYAGVAIWLTVAGERMWARWRANRIVDDAAAVESHEAVALAE</sequence>
<name>A0A848L2Q2_9ACTN</name>
<dbReference type="AlphaFoldDB" id="A0A848L2Q2"/>
<gene>
    <name evidence="7" type="ORF">HH308_26490</name>
</gene>
<keyword evidence="2 5" id="KW-0812">Transmembrane</keyword>
<dbReference type="Proteomes" id="UP000550729">
    <property type="component" value="Unassembled WGS sequence"/>
</dbReference>
<feature type="domain" description="Inositolphosphotransferase Aur1/Ipt1" evidence="6">
    <location>
        <begin position="123"/>
        <end position="288"/>
    </location>
</feature>
<feature type="transmembrane region" description="Helical" evidence="5">
    <location>
        <begin position="271"/>
        <end position="290"/>
    </location>
</feature>
<feature type="transmembrane region" description="Helical" evidence="5">
    <location>
        <begin position="12"/>
        <end position="31"/>
    </location>
</feature>
<keyword evidence="3 5" id="KW-1133">Transmembrane helix</keyword>
<feature type="transmembrane region" description="Helical" evidence="5">
    <location>
        <begin position="158"/>
        <end position="177"/>
    </location>
</feature>
<dbReference type="InterPro" id="IPR026841">
    <property type="entry name" value="Aur1/Ipt1"/>
</dbReference>
<dbReference type="GO" id="GO:0016020">
    <property type="term" value="C:membrane"/>
    <property type="evidence" value="ECO:0007669"/>
    <property type="project" value="UniProtKB-SubCell"/>
</dbReference>
<evidence type="ECO:0000256" key="5">
    <source>
        <dbReference type="SAM" id="Phobius"/>
    </source>
</evidence>
<evidence type="ECO:0000256" key="3">
    <source>
        <dbReference type="ARBA" id="ARBA00022989"/>
    </source>
</evidence>
<dbReference type="CDD" id="cd03386">
    <property type="entry name" value="PAP2_Aur1_like"/>
    <property type="match status" value="1"/>
</dbReference>
<dbReference type="PANTHER" id="PTHR31310:SF7">
    <property type="entry name" value="PA-PHOSPHATASE RELATED-FAMILY PROTEIN DDB_G0268928"/>
    <property type="match status" value="1"/>
</dbReference>
<comment type="caution">
    <text evidence="7">The sequence shown here is derived from an EMBL/GenBank/DDBJ whole genome shotgun (WGS) entry which is preliminary data.</text>
</comment>
<dbReference type="InterPro" id="IPR052185">
    <property type="entry name" value="IPC_Synthase-Related"/>
</dbReference>
<evidence type="ECO:0000313" key="8">
    <source>
        <dbReference type="Proteomes" id="UP000550729"/>
    </source>
</evidence>